<dbReference type="Gene3D" id="1.20.960.10">
    <property type="entry name" value="Mitochondrial outer membrane translocase complex, subunit Tom20 domain"/>
    <property type="match status" value="1"/>
</dbReference>
<dbReference type="GO" id="GO:0016031">
    <property type="term" value="P:tRNA import into mitochondrion"/>
    <property type="evidence" value="ECO:0007669"/>
    <property type="project" value="TreeGrafter"/>
</dbReference>
<dbReference type="OMA" id="PPPIFQI"/>
<dbReference type="EMBL" id="MNAD01000987">
    <property type="protein sequence ID" value="OJT09064.1"/>
    <property type="molecule type" value="Genomic_DNA"/>
</dbReference>
<evidence type="ECO:0000313" key="12">
    <source>
        <dbReference type="EMBL" id="OJT09064.1"/>
    </source>
</evidence>
<evidence type="ECO:0000256" key="2">
    <source>
        <dbReference type="ARBA" id="ARBA00005792"/>
    </source>
</evidence>
<evidence type="ECO:0000256" key="10">
    <source>
        <dbReference type="SAM" id="MobiDB-lite"/>
    </source>
</evidence>
<protein>
    <submittedName>
        <fullName evidence="12">Mitochondrial import receptor subunit tom20</fullName>
    </submittedName>
</protein>
<dbReference type="InterPro" id="IPR023392">
    <property type="entry name" value="Tom20_dom_sf"/>
</dbReference>
<dbReference type="GO" id="GO:0006886">
    <property type="term" value="P:intracellular protein transport"/>
    <property type="evidence" value="ECO:0007669"/>
    <property type="project" value="InterPro"/>
</dbReference>
<comment type="caution">
    <text evidence="12">The sequence shown here is derived from an EMBL/GenBank/DDBJ whole genome shotgun (WGS) entry which is preliminary data.</text>
</comment>
<dbReference type="GO" id="GO:0008320">
    <property type="term" value="F:protein transmembrane transporter activity"/>
    <property type="evidence" value="ECO:0007669"/>
    <property type="project" value="TreeGrafter"/>
</dbReference>
<dbReference type="GO" id="GO:0030150">
    <property type="term" value="P:protein import into mitochondrial matrix"/>
    <property type="evidence" value="ECO:0007669"/>
    <property type="project" value="TreeGrafter"/>
</dbReference>
<evidence type="ECO:0000256" key="7">
    <source>
        <dbReference type="ARBA" id="ARBA00022989"/>
    </source>
</evidence>
<evidence type="ECO:0000256" key="9">
    <source>
        <dbReference type="ARBA" id="ARBA00023136"/>
    </source>
</evidence>
<keyword evidence="3" id="KW-0813">Transport</keyword>
<keyword evidence="5" id="KW-1000">Mitochondrion outer membrane</keyword>
<keyword evidence="7 11" id="KW-1133">Transmembrane helix</keyword>
<dbReference type="Proteomes" id="UP000184267">
    <property type="component" value="Unassembled WGS sequence"/>
</dbReference>
<comment type="subcellular location">
    <subcellularLocation>
        <location evidence="1">Mitochondrion outer membrane</location>
        <topology evidence="1">Single-pass membrane protein</topology>
    </subcellularLocation>
</comment>
<feature type="compositionally biased region" description="Basic and acidic residues" evidence="10">
    <location>
        <begin position="156"/>
        <end position="165"/>
    </location>
</feature>
<keyword evidence="6" id="KW-0653">Protein transport</keyword>
<evidence type="ECO:0000256" key="6">
    <source>
        <dbReference type="ARBA" id="ARBA00022927"/>
    </source>
</evidence>
<dbReference type="Pfam" id="PF02064">
    <property type="entry name" value="MAS20"/>
    <property type="match status" value="1"/>
</dbReference>
<evidence type="ECO:0000313" key="13">
    <source>
        <dbReference type="Proteomes" id="UP000184267"/>
    </source>
</evidence>
<dbReference type="GO" id="GO:0030943">
    <property type="term" value="F:mitochondrion targeting sequence binding"/>
    <property type="evidence" value="ECO:0007669"/>
    <property type="project" value="TreeGrafter"/>
</dbReference>
<dbReference type="OrthoDB" id="2154253at2759"/>
<feature type="region of interest" description="Disordered" evidence="10">
    <location>
        <begin position="156"/>
        <end position="202"/>
    </location>
</feature>
<dbReference type="PANTHER" id="PTHR12430">
    <property type="entry name" value="MITOCHONDRIAL IMPORT RECEPTOR SUBUNIT TOM20"/>
    <property type="match status" value="1"/>
</dbReference>
<keyword evidence="4 11" id="KW-0812">Transmembrane</keyword>
<proteinExistence type="inferred from homology"/>
<evidence type="ECO:0000256" key="5">
    <source>
        <dbReference type="ARBA" id="ARBA00022787"/>
    </source>
</evidence>
<evidence type="ECO:0000256" key="1">
    <source>
        <dbReference type="ARBA" id="ARBA00004572"/>
    </source>
</evidence>
<dbReference type="PANTHER" id="PTHR12430:SF0">
    <property type="entry name" value="TRANSLOCASE OF OUTER MITOCHONDRIAL MEMBRANE 20"/>
    <property type="match status" value="1"/>
</dbReference>
<dbReference type="SUPFAM" id="SSF47157">
    <property type="entry name" value="Mitochondrial import receptor subunit Tom20"/>
    <property type="match status" value="1"/>
</dbReference>
<keyword evidence="8" id="KW-0496">Mitochondrion</keyword>
<gene>
    <name evidence="12" type="ORF">TRAPUB_89</name>
</gene>
<evidence type="ECO:0000256" key="8">
    <source>
        <dbReference type="ARBA" id="ARBA00023128"/>
    </source>
</evidence>
<evidence type="ECO:0000256" key="4">
    <source>
        <dbReference type="ARBA" id="ARBA00022692"/>
    </source>
</evidence>
<evidence type="ECO:0000256" key="11">
    <source>
        <dbReference type="SAM" id="Phobius"/>
    </source>
</evidence>
<comment type="similarity">
    <text evidence="2">Belongs to the Tom20 family.</text>
</comment>
<name>A0A1M2VN83_TRAPU</name>
<sequence length="202" mass="22533">MSSSRTIFSVAAVTVLGGLVAYAVYFDYKRRNDIEFRKKLRKEKKKVTKQTKQEQAQVEAESAVDSAEIKAALFKIREEEVPATPDEKETYFIMQVQVGEQLAQKGPPFFLQAAMAFFRALRVYPSPVELIMMLQSTLPAPLFKTFMELVNADVSEPHSETKFEDTGAVDEAETSPTRTGPPSETSSQEWDQLTDPGSVAAP</sequence>
<keyword evidence="9 11" id="KW-0472">Membrane</keyword>
<dbReference type="GO" id="GO:0006605">
    <property type="term" value="P:protein targeting"/>
    <property type="evidence" value="ECO:0007669"/>
    <property type="project" value="InterPro"/>
</dbReference>
<keyword evidence="12" id="KW-0675">Receptor</keyword>
<reference evidence="12 13" key="1">
    <citation type="submission" date="2016-10" db="EMBL/GenBank/DDBJ databases">
        <title>Genome sequence of the basidiomycete white-rot fungus Trametes pubescens.</title>
        <authorList>
            <person name="Makela M.R."/>
            <person name="Granchi Z."/>
            <person name="Peng M."/>
            <person name="De Vries R.P."/>
            <person name="Grigoriev I."/>
            <person name="Riley R."/>
            <person name="Hilden K."/>
        </authorList>
    </citation>
    <scope>NUCLEOTIDE SEQUENCE [LARGE SCALE GENOMIC DNA]</scope>
    <source>
        <strain evidence="12 13">FBCC735</strain>
    </source>
</reference>
<keyword evidence="13" id="KW-1185">Reference proteome</keyword>
<evidence type="ECO:0000256" key="3">
    <source>
        <dbReference type="ARBA" id="ARBA00022448"/>
    </source>
</evidence>
<accession>A0A1M2VN83</accession>
<dbReference type="PRINTS" id="PR00351">
    <property type="entry name" value="OM20RECEPTOR"/>
</dbReference>
<feature type="compositionally biased region" description="Polar residues" evidence="10">
    <location>
        <begin position="174"/>
        <end position="191"/>
    </location>
</feature>
<dbReference type="GO" id="GO:0005742">
    <property type="term" value="C:mitochondrial outer membrane translocase complex"/>
    <property type="evidence" value="ECO:0007669"/>
    <property type="project" value="InterPro"/>
</dbReference>
<feature type="transmembrane region" description="Helical" evidence="11">
    <location>
        <begin position="6"/>
        <end position="28"/>
    </location>
</feature>
<dbReference type="STRING" id="154538.A0A1M2VN83"/>
<dbReference type="AlphaFoldDB" id="A0A1M2VN83"/>
<dbReference type="InterPro" id="IPR002056">
    <property type="entry name" value="MAS20"/>
</dbReference>
<organism evidence="12 13">
    <name type="scientific">Trametes pubescens</name>
    <name type="common">White-rot fungus</name>
    <dbReference type="NCBI Taxonomy" id="154538"/>
    <lineage>
        <taxon>Eukaryota</taxon>
        <taxon>Fungi</taxon>
        <taxon>Dikarya</taxon>
        <taxon>Basidiomycota</taxon>
        <taxon>Agaricomycotina</taxon>
        <taxon>Agaricomycetes</taxon>
        <taxon>Polyporales</taxon>
        <taxon>Polyporaceae</taxon>
        <taxon>Trametes</taxon>
    </lineage>
</organism>